<evidence type="ECO:0000256" key="1">
    <source>
        <dbReference type="ARBA" id="ARBA00011764"/>
    </source>
</evidence>
<dbReference type="Pfam" id="PF13873">
    <property type="entry name" value="Myb_DNA-bind_5"/>
    <property type="match status" value="1"/>
</dbReference>
<keyword evidence="4" id="KW-0804">Transcription</keyword>
<evidence type="ECO:0000256" key="5">
    <source>
        <dbReference type="ARBA" id="ARBA00025466"/>
    </source>
</evidence>
<dbReference type="EMBL" id="CAACVG010001590">
    <property type="protein sequence ID" value="VEN35451.1"/>
    <property type="molecule type" value="Genomic_DNA"/>
</dbReference>
<evidence type="ECO:0000259" key="6">
    <source>
        <dbReference type="Pfam" id="PF13873"/>
    </source>
</evidence>
<keyword evidence="8" id="KW-1185">Reference proteome</keyword>
<comment type="subunit">
    <text evidence="1">Self-associates forming complexes of several hundred monomers.</text>
</comment>
<accession>A0A653BIT7</accession>
<dbReference type="PANTHER" id="PTHR21411">
    <property type="entry name" value="APONTIC"/>
    <property type="match status" value="1"/>
</dbReference>
<gene>
    <name evidence="7" type="ORF">CALMAC_LOCUS1360</name>
</gene>
<evidence type="ECO:0000256" key="2">
    <source>
        <dbReference type="ARBA" id="ARBA00016807"/>
    </source>
</evidence>
<name>A0A653BIT7_CALMS</name>
<feature type="domain" description="Myb/SANT-like DNA-binding" evidence="6">
    <location>
        <begin position="15"/>
        <end position="91"/>
    </location>
</feature>
<evidence type="ECO:0000313" key="8">
    <source>
        <dbReference type="Proteomes" id="UP000410492"/>
    </source>
</evidence>
<dbReference type="OrthoDB" id="6776977at2759"/>
<proteinExistence type="predicted"/>
<evidence type="ECO:0000256" key="4">
    <source>
        <dbReference type="ARBA" id="ARBA00023163"/>
    </source>
</evidence>
<keyword evidence="3" id="KW-0805">Transcription regulation</keyword>
<sequence>MAEQTSSQLKGKRRRDPNMVYNEKHILLDLIKKYFGVIENKKTDAVSVGKKNEVWEKIRIEFNSQTSVPRTTDTLKNTWKNLKADARKKAAEERQSQMKTGGGPYPVIHIEPILVEVLELIQSGAVGLLNPFDSDGAFDNGFRSPINGDWSQYTSTKLRTPKTQILKELPHCSFEVDEDGHLKILNVGMEVMLEGQEEVQDQGASDLMLPHQELGVRKLTSTEEDLIWGIRKN</sequence>
<dbReference type="PANTHER" id="PTHR21411:SF0">
    <property type="entry name" value="REGULATORY PROTEIN ZESTE"/>
    <property type="match status" value="1"/>
</dbReference>
<dbReference type="Proteomes" id="UP000410492">
    <property type="component" value="Unassembled WGS sequence"/>
</dbReference>
<protein>
    <recommendedName>
        <fullName evidence="2">Regulatory protein zeste</fullName>
    </recommendedName>
</protein>
<evidence type="ECO:0000256" key="3">
    <source>
        <dbReference type="ARBA" id="ARBA00023015"/>
    </source>
</evidence>
<evidence type="ECO:0000313" key="7">
    <source>
        <dbReference type="EMBL" id="VEN35451.1"/>
    </source>
</evidence>
<dbReference type="InterPro" id="IPR028002">
    <property type="entry name" value="Myb_DNA-bind_5"/>
</dbReference>
<dbReference type="AlphaFoldDB" id="A0A653BIT7"/>
<organism evidence="7 8">
    <name type="scientific">Callosobruchus maculatus</name>
    <name type="common">Southern cowpea weevil</name>
    <name type="synonym">Pulse bruchid</name>
    <dbReference type="NCBI Taxonomy" id="64391"/>
    <lineage>
        <taxon>Eukaryota</taxon>
        <taxon>Metazoa</taxon>
        <taxon>Ecdysozoa</taxon>
        <taxon>Arthropoda</taxon>
        <taxon>Hexapoda</taxon>
        <taxon>Insecta</taxon>
        <taxon>Pterygota</taxon>
        <taxon>Neoptera</taxon>
        <taxon>Endopterygota</taxon>
        <taxon>Coleoptera</taxon>
        <taxon>Polyphaga</taxon>
        <taxon>Cucujiformia</taxon>
        <taxon>Chrysomeloidea</taxon>
        <taxon>Chrysomelidae</taxon>
        <taxon>Bruchinae</taxon>
        <taxon>Bruchini</taxon>
        <taxon>Callosobruchus</taxon>
    </lineage>
</organism>
<reference evidence="7 8" key="1">
    <citation type="submission" date="2019-01" db="EMBL/GenBank/DDBJ databases">
        <authorList>
            <person name="Sayadi A."/>
        </authorList>
    </citation>
    <scope>NUCLEOTIDE SEQUENCE [LARGE SCALE GENOMIC DNA]</scope>
</reference>
<comment type="function">
    <text evidence="5">Involved in transvection phenomena (= synapsis-dependent gene expression), where the synaptic pairing of chromosomes carrying genes with which zeste interacts influences the expression of these genes. Zeste binds to DNA and stimulates transcription from a nearby promoter.</text>
</comment>